<dbReference type="Proteomes" id="UP000285190">
    <property type="component" value="Unassembled WGS sequence"/>
</dbReference>
<keyword evidence="15" id="KW-1185">Reference proteome</keyword>
<evidence type="ECO:0000256" key="3">
    <source>
        <dbReference type="ARBA" id="ARBA00009381"/>
    </source>
</evidence>
<feature type="region of interest" description="Disordered" evidence="12">
    <location>
        <begin position="34"/>
        <end position="63"/>
    </location>
</feature>
<name>A0A418X5A3_9BURK</name>
<comment type="catalytic activity">
    <reaction evidence="2 11">
        <text>glutathione + H2O = L-cysteinylglycine + L-glutamate</text>
        <dbReference type="Rhea" id="RHEA:28807"/>
        <dbReference type="ChEBI" id="CHEBI:15377"/>
        <dbReference type="ChEBI" id="CHEBI:29985"/>
        <dbReference type="ChEBI" id="CHEBI:57925"/>
        <dbReference type="ChEBI" id="CHEBI:61694"/>
        <dbReference type="EC" id="3.4.19.13"/>
    </reaction>
</comment>
<evidence type="ECO:0000256" key="5">
    <source>
        <dbReference type="ARBA" id="ARBA00022801"/>
    </source>
</evidence>
<dbReference type="PRINTS" id="PR01210">
    <property type="entry name" value="GGTRANSPTASE"/>
</dbReference>
<dbReference type="Pfam" id="PF01019">
    <property type="entry name" value="G_glu_transpept"/>
    <property type="match status" value="1"/>
</dbReference>
<evidence type="ECO:0000313" key="15">
    <source>
        <dbReference type="Proteomes" id="UP000285190"/>
    </source>
</evidence>
<dbReference type="AlphaFoldDB" id="A0A418X5A3"/>
<reference evidence="14 15" key="1">
    <citation type="submission" date="2018-09" db="EMBL/GenBank/DDBJ databases">
        <authorList>
            <person name="Zhu H."/>
        </authorList>
    </citation>
    <scope>NUCLEOTIDE SEQUENCE [LARGE SCALE GENOMIC DNA]</scope>
    <source>
        <strain evidence="14 15">K2R10-39</strain>
    </source>
</reference>
<dbReference type="PANTHER" id="PTHR43199:SF1">
    <property type="entry name" value="GLUTATHIONE HYDROLASE PROENZYME"/>
    <property type="match status" value="1"/>
</dbReference>
<comment type="caution">
    <text evidence="14">The sequence shown here is derived from an EMBL/GenBank/DDBJ whole genome shotgun (WGS) entry which is preliminary data.</text>
</comment>
<feature type="active site" description="Nucleophile" evidence="9">
    <location>
        <position position="430"/>
    </location>
</feature>
<dbReference type="InterPro" id="IPR043137">
    <property type="entry name" value="GGT_ssub_C"/>
</dbReference>
<dbReference type="GO" id="GO:0036374">
    <property type="term" value="F:glutathione hydrolase activity"/>
    <property type="evidence" value="ECO:0007669"/>
    <property type="project" value="UniProtKB-UniRule"/>
</dbReference>
<dbReference type="EC" id="2.3.2.2" evidence="11"/>
<feature type="binding site" evidence="10">
    <location>
        <begin position="499"/>
        <end position="500"/>
    </location>
    <ligand>
        <name>L-glutamate</name>
        <dbReference type="ChEBI" id="CHEBI:29985"/>
    </ligand>
</feature>
<proteinExistence type="inferred from homology"/>
<evidence type="ECO:0000256" key="4">
    <source>
        <dbReference type="ARBA" id="ARBA00022679"/>
    </source>
</evidence>
<evidence type="ECO:0000256" key="10">
    <source>
        <dbReference type="PIRSR" id="PIRSR600101-2"/>
    </source>
</evidence>
<feature type="chain" id="PRO_5019457166" description="Glutathione hydrolase proenzyme" evidence="13">
    <location>
        <begin position="30"/>
        <end position="631"/>
    </location>
</feature>
<evidence type="ECO:0000256" key="12">
    <source>
        <dbReference type="SAM" id="MobiDB-lite"/>
    </source>
</evidence>
<evidence type="ECO:0000256" key="11">
    <source>
        <dbReference type="RuleBase" id="RU368036"/>
    </source>
</evidence>
<organism evidence="14 15">
    <name type="scientific">Noviherbaspirillum cavernae</name>
    <dbReference type="NCBI Taxonomy" id="2320862"/>
    <lineage>
        <taxon>Bacteria</taxon>
        <taxon>Pseudomonadati</taxon>
        <taxon>Pseudomonadota</taxon>
        <taxon>Betaproteobacteria</taxon>
        <taxon>Burkholderiales</taxon>
        <taxon>Oxalobacteraceae</taxon>
        <taxon>Noviherbaspirillum</taxon>
    </lineage>
</organism>
<dbReference type="InterPro" id="IPR029055">
    <property type="entry name" value="Ntn_hydrolases_N"/>
</dbReference>
<dbReference type="UniPathway" id="UPA00204"/>
<keyword evidence="5 11" id="KW-0378">Hydrolase</keyword>
<evidence type="ECO:0000256" key="7">
    <source>
        <dbReference type="ARBA" id="ARBA00023315"/>
    </source>
</evidence>
<comment type="catalytic activity">
    <reaction evidence="1 11">
        <text>an S-substituted glutathione + H2O = an S-substituted L-cysteinylglycine + L-glutamate</text>
        <dbReference type="Rhea" id="RHEA:59468"/>
        <dbReference type="ChEBI" id="CHEBI:15377"/>
        <dbReference type="ChEBI" id="CHEBI:29985"/>
        <dbReference type="ChEBI" id="CHEBI:90779"/>
        <dbReference type="ChEBI" id="CHEBI:143103"/>
        <dbReference type="EC" id="3.4.19.13"/>
    </reaction>
</comment>
<dbReference type="Gene3D" id="3.60.20.40">
    <property type="match status" value="1"/>
</dbReference>
<evidence type="ECO:0000256" key="1">
    <source>
        <dbReference type="ARBA" id="ARBA00001049"/>
    </source>
</evidence>
<dbReference type="InterPro" id="IPR043138">
    <property type="entry name" value="GGT_lsub"/>
</dbReference>
<dbReference type="NCBIfam" id="TIGR00066">
    <property type="entry name" value="g_glut_trans"/>
    <property type="match status" value="1"/>
</dbReference>
<evidence type="ECO:0000256" key="8">
    <source>
        <dbReference type="ARBA" id="ARBA00047417"/>
    </source>
</evidence>
<comment type="subunit">
    <text evidence="11">This enzyme consists of two polypeptide chains, which are synthesized in precursor form from a single polypeptide.</text>
</comment>
<dbReference type="RefSeq" id="WP_119741327.1">
    <property type="nucleotide sequence ID" value="NZ_QYUN01000002.1"/>
</dbReference>
<accession>A0A418X5A3</accession>
<evidence type="ECO:0000256" key="13">
    <source>
        <dbReference type="SAM" id="SignalP"/>
    </source>
</evidence>
<dbReference type="GO" id="GO:0006750">
    <property type="term" value="P:glutathione biosynthetic process"/>
    <property type="evidence" value="ECO:0007669"/>
    <property type="project" value="UniProtKB-KW"/>
</dbReference>
<comment type="PTM">
    <text evidence="11">Cleaved by autocatalysis into a large and a small subunit.</text>
</comment>
<dbReference type="Gene3D" id="1.10.246.130">
    <property type="match status" value="1"/>
</dbReference>
<dbReference type="InterPro" id="IPR051792">
    <property type="entry name" value="GGT_bact"/>
</dbReference>
<dbReference type="PANTHER" id="PTHR43199">
    <property type="entry name" value="GLUTATHIONE HYDROLASE"/>
    <property type="match status" value="1"/>
</dbReference>
<gene>
    <name evidence="14" type="primary">ggt</name>
    <name evidence="14" type="ORF">D3870_18090</name>
</gene>
<dbReference type="SUPFAM" id="SSF56235">
    <property type="entry name" value="N-terminal nucleophile aminohydrolases (Ntn hydrolases)"/>
    <property type="match status" value="1"/>
</dbReference>
<comment type="pathway">
    <text evidence="11">Sulfur metabolism; glutathione metabolism.</text>
</comment>
<protein>
    <recommendedName>
        <fullName evidence="11">Glutathione hydrolase proenzyme</fullName>
        <ecNumber evidence="11">2.3.2.2</ecNumber>
        <ecNumber evidence="11">3.4.19.13</ecNumber>
    </recommendedName>
    <component>
        <recommendedName>
            <fullName evidence="11">Glutathione hydrolase large chain</fullName>
        </recommendedName>
    </component>
    <component>
        <recommendedName>
            <fullName evidence="11">Glutathione hydrolase small chain</fullName>
        </recommendedName>
    </component>
</protein>
<feature type="compositionally biased region" description="Basic and acidic residues" evidence="12">
    <location>
        <begin position="34"/>
        <end position="45"/>
    </location>
</feature>
<feature type="compositionally biased region" description="Basic residues" evidence="12">
    <location>
        <begin position="46"/>
        <end position="56"/>
    </location>
</feature>
<evidence type="ECO:0000256" key="6">
    <source>
        <dbReference type="ARBA" id="ARBA00023145"/>
    </source>
</evidence>
<keyword evidence="4 11" id="KW-0808">Transferase</keyword>
<comment type="similarity">
    <text evidence="3 11">Belongs to the gamma-glutamyltransferase family.</text>
</comment>
<sequence length="631" mass="67112">MTRRIKSYASAFIVPAVLAFGFIAPPAWADRSEESFREHDSERYAPHHARKDHHQHHGNDKATHKGVVAVSHPLAAQAGAQMLEAGGNAIDAAAAIQFALNVVEPQFSGIGGGGFMMIYLAKTNQTFIIDSREKAPAAATPDMFLGQTFAAASTSGHSVGVPGTVLGVATALKRWGRMNLAETLEPAIMLAEKGFRINRFLAANINDPRTALQPETKAVFRLPDGSPLPEGYLLKQPDLAKTFKLIAGRGPEVFYTGEIAQAIVEAQKRSTMGSAGVGRMILSDLAAYDVKIRQPVTGTYRGVTVKSMSPPSSGGLTVIQMLKMLEQFPIGNEKSGFGFGATKTLHVMTEAMRLGFADRAVWMGDEDFVPVPKRGLISNCYVDTRKVLINPNARMASALPGNPLPCDTAYLKPKTKLALAPLEEEKGVHTTHFSVVDKQGNVVAYTTTIENTWGTGIIVPGYGFLLNNELTDFNFTPQFNAATGNPGANDVAPFKRPRSSMSPTMLFKHGEPFAAYGSPGGATIINSVLNITLNLVDHGMSIQQAIDAPRLSVTSAAGAISCEPGMTPAIPATSLLGLQALGHLVPLVNGVPTCSSTIGSVQGVVIDLKTGKQYGGADQRREGTVISLPQK</sequence>
<keyword evidence="13" id="KW-0732">Signal</keyword>
<keyword evidence="11" id="KW-0317">Glutathione biosynthesis</keyword>
<comment type="catalytic activity">
    <reaction evidence="8 11">
        <text>an N-terminal (5-L-glutamyl)-[peptide] + an alpha-amino acid = 5-L-glutamyl amino acid + an N-terminal L-alpha-aminoacyl-[peptide]</text>
        <dbReference type="Rhea" id="RHEA:23904"/>
        <dbReference type="Rhea" id="RHEA-COMP:9780"/>
        <dbReference type="Rhea" id="RHEA-COMP:9795"/>
        <dbReference type="ChEBI" id="CHEBI:77644"/>
        <dbReference type="ChEBI" id="CHEBI:78597"/>
        <dbReference type="ChEBI" id="CHEBI:78599"/>
        <dbReference type="ChEBI" id="CHEBI:78608"/>
        <dbReference type="EC" id="2.3.2.2"/>
    </reaction>
</comment>
<evidence type="ECO:0000256" key="2">
    <source>
        <dbReference type="ARBA" id="ARBA00001089"/>
    </source>
</evidence>
<dbReference type="GO" id="GO:0103068">
    <property type="term" value="F:leukotriene C4 gamma-glutamyl transferase activity"/>
    <property type="evidence" value="ECO:0007669"/>
    <property type="project" value="UniProtKB-EC"/>
</dbReference>
<dbReference type="EMBL" id="QYUN01000002">
    <property type="protein sequence ID" value="RJG07652.1"/>
    <property type="molecule type" value="Genomic_DNA"/>
</dbReference>
<feature type="binding site" evidence="10">
    <location>
        <position position="132"/>
    </location>
    <ligand>
        <name>L-glutamate</name>
        <dbReference type="ChEBI" id="CHEBI:29985"/>
    </ligand>
</feature>
<dbReference type="InterPro" id="IPR000101">
    <property type="entry name" value="GGT_peptidase"/>
</dbReference>
<keyword evidence="7 11" id="KW-0012">Acyltransferase</keyword>
<feature type="binding site" evidence="10">
    <location>
        <position position="472"/>
    </location>
    <ligand>
        <name>L-glutamate</name>
        <dbReference type="ChEBI" id="CHEBI:29985"/>
    </ligand>
</feature>
<dbReference type="EC" id="3.4.19.13" evidence="11"/>
<keyword evidence="6 11" id="KW-0865">Zymogen</keyword>
<evidence type="ECO:0000313" key="14">
    <source>
        <dbReference type="EMBL" id="RJG07652.1"/>
    </source>
</evidence>
<evidence type="ECO:0000256" key="9">
    <source>
        <dbReference type="PIRSR" id="PIRSR600101-1"/>
    </source>
</evidence>
<dbReference type="GO" id="GO:0006751">
    <property type="term" value="P:glutathione catabolic process"/>
    <property type="evidence" value="ECO:0007669"/>
    <property type="project" value="UniProtKB-UniRule"/>
</dbReference>
<feature type="signal peptide" evidence="13">
    <location>
        <begin position="1"/>
        <end position="29"/>
    </location>
</feature>
<dbReference type="OrthoDB" id="5297205at2"/>
<feature type="binding site" evidence="10">
    <location>
        <position position="521"/>
    </location>
    <ligand>
        <name>L-glutamate</name>
        <dbReference type="ChEBI" id="CHEBI:29985"/>
    </ligand>
</feature>